<keyword evidence="1 3" id="KW-0315">Glutamine amidotransferase</keyword>
<organism evidence="3 4">
    <name type="scientific">Kushneria avicenniae</name>
    <dbReference type="NCBI Taxonomy" id="402385"/>
    <lineage>
        <taxon>Bacteria</taxon>
        <taxon>Pseudomonadati</taxon>
        <taxon>Pseudomonadota</taxon>
        <taxon>Gammaproteobacteria</taxon>
        <taxon>Oceanospirillales</taxon>
        <taxon>Halomonadaceae</taxon>
        <taxon>Kushneria</taxon>
    </lineage>
</organism>
<evidence type="ECO:0000313" key="3">
    <source>
        <dbReference type="EMBL" id="SFC36655.1"/>
    </source>
</evidence>
<dbReference type="Proteomes" id="UP000199046">
    <property type="component" value="Unassembled WGS sequence"/>
</dbReference>
<name>A0A1I1IKE1_9GAMM</name>
<dbReference type="AlphaFoldDB" id="A0A1I1IKE1"/>
<dbReference type="EMBL" id="FOLY01000002">
    <property type="protein sequence ID" value="SFC36655.1"/>
    <property type="molecule type" value="Genomic_DNA"/>
</dbReference>
<keyword evidence="3" id="KW-0808">Transferase</keyword>
<feature type="domain" description="Glutamine amidotransferase type-2" evidence="2">
    <location>
        <begin position="2"/>
        <end position="262"/>
    </location>
</feature>
<dbReference type="InterPro" id="IPR017932">
    <property type="entry name" value="GATase_2_dom"/>
</dbReference>
<dbReference type="InterPro" id="IPR026869">
    <property type="entry name" value="EgtC-like"/>
</dbReference>
<dbReference type="STRING" id="402385.SAMN05421848_1290"/>
<keyword evidence="4" id="KW-1185">Reference proteome</keyword>
<dbReference type="Pfam" id="PF13230">
    <property type="entry name" value="GATase_4"/>
    <property type="match status" value="1"/>
</dbReference>
<dbReference type="Gene3D" id="3.60.20.10">
    <property type="entry name" value="Glutamine Phosphoribosylpyrophosphate, subunit 1, domain 1"/>
    <property type="match status" value="1"/>
</dbReference>
<accession>A0A1I1IKE1</accession>
<dbReference type="PANTHER" id="PTHR42824:SF1">
    <property type="entry name" value="GLUTAMINE AMIDOTRANSFERASE YAFJ-RELATED"/>
    <property type="match status" value="1"/>
</dbReference>
<sequence>MCELLGMNANKPVETGFSWRGFKHRGGVNGPHRDGFGVGFYRRDGYHDFHDVRASVESPLADLLGQDNIPALIMLGHLRQANEGSVEIRNTYPFTQAMKGRRWCYTMQGQLEEFEVLELSGRFTPLGTTDGEHVFCWLMDQLWQAECDDVSGVCELLRQCGDRLSRMGVFNMMLSDGRTLYTYCSKKMCWLTRRAPFGTVTSLDSGEHIDLEAHCDSDTVYTLLATTPLTSESDWQDMHPGEAMAFCNGERCDVSSPEAVLA</sequence>
<dbReference type="PANTHER" id="PTHR42824">
    <property type="entry name" value="GLUTAMINE AMIDOTRANSFERASE"/>
    <property type="match status" value="1"/>
</dbReference>
<evidence type="ECO:0000256" key="1">
    <source>
        <dbReference type="ARBA" id="ARBA00022962"/>
    </source>
</evidence>
<dbReference type="GO" id="GO:0016740">
    <property type="term" value="F:transferase activity"/>
    <property type="evidence" value="ECO:0007669"/>
    <property type="project" value="UniProtKB-KW"/>
</dbReference>
<evidence type="ECO:0000313" key="4">
    <source>
        <dbReference type="Proteomes" id="UP000199046"/>
    </source>
</evidence>
<dbReference type="PROSITE" id="PS51278">
    <property type="entry name" value="GATASE_TYPE_2"/>
    <property type="match status" value="1"/>
</dbReference>
<evidence type="ECO:0000259" key="2">
    <source>
        <dbReference type="PROSITE" id="PS51278"/>
    </source>
</evidence>
<reference evidence="4" key="1">
    <citation type="submission" date="2016-10" db="EMBL/GenBank/DDBJ databases">
        <authorList>
            <person name="Varghese N."/>
            <person name="Submissions S."/>
        </authorList>
    </citation>
    <scope>NUCLEOTIDE SEQUENCE [LARGE SCALE GENOMIC DNA]</scope>
    <source>
        <strain evidence="4">DSM 23439</strain>
    </source>
</reference>
<gene>
    <name evidence="3" type="ORF">SAMN05421848_1290</name>
</gene>
<proteinExistence type="predicted"/>
<dbReference type="CDD" id="cd01908">
    <property type="entry name" value="YafJ"/>
    <property type="match status" value="1"/>
</dbReference>
<dbReference type="RefSeq" id="WP_175489618.1">
    <property type="nucleotide sequence ID" value="NZ_FOLY01000002.1"/>
</dbReference>
<dbReference type="InterPro" id="IPR029055">
    <property type="entry name" value="Ntn_hydrolases_N"/>
</dbReference>
<protein>
    <submittedName>
        <fullName evidence="3">Glutamine amidotransferase</fullName>
    </submittedName>
</protein>
<dbReference type="SUPFAM" id="SSF56235">
    <property type="entry name" value="N-terminal nucleophile aminohydrolases (Ntn hydrolases)"/>
    <property type="match status" value="1"/>
</dbReference>